<proteinExistence type="predicted"/>
<accession>A0AAQ4EC63</accession>
<dbReference type="EMBL" id="JARKHS020018714">
    <property type="protein sequence ID" value="KAK8772183.1"/>
    <property type="molecule type" value="Genomic_DNA"/>
</dbReference>
<evidence type="ECO:0000313" key="2">
    <source>
        <dbReference type="EMBL" id="KAK8772183.1"/>
    </source>
</evidence>
<dbReference type="Proteomes" id="UP001321473">
    <property type="component" value="Unassembled WGS sequence"/>
</dbReference>
<name>A0AAQ4EC63_AMBAM</name>
<comment type="caution">
    <text evidence="2">The sequence shown here is derived from an EMBL/GenBank/DDBJ whole genome shotgun (WGS) entry which is preliminary data.</text>
</comment>
<evidence type="ECO:0000256" key="1">
    <source>
        <dbReference type="SAM" id="MobiDB-lite"/>
    </source>
</evidence>
<feature type="region of interest" description="Disordered" evidence="1">
    <location>
        <begin position="31"/>
        <end position="76"/>
    </location>
</feature>
<sequence length="76" mass="7391">MALRSLPARPSGPAAVLAGGIVAAISWAETSQKGSMPLSAGSGTSTRGDAGPSIASTQESKKDSGLALPSVNSRAP</sequence>
<protein>
    <submittedName>
        <fullName evidence="2">Uncharacterized protein</fullName>
    </submittedName>
</protein>
<keyword evidence="3" id="KW-1185">Reference proteome</keyword>
<organism evidence="2 3">
    <name type="scientific">Amblyomma americanum</name>
    <name type="common">Lone star tick</name>
    <dbReference type="NCBI Taxonomy" id="6943"/>
    <lineage>
        <taxon>Eukaryota</taxon>
        <taxon>Metazoa</taxon>
        <taxon>Ecdysozoa</taxon>
        <taxon>Arthropoda</taxon>
        <taxon>Chelicerata</taxon>
        <taxon>Arachnida</taxon>
        <taxon>Acari</taxon>
        <taxon>Parasitiformes</taxon>
        <taxon>Ixodida</taxon>
        <taxon>Ixodoidea</taxon>
        <taxon>Ixodidae</taxon>
        <taxon>Amblyomminae</taxon>
        <taxon>Amblyomma</taxon>
    </lineage>
</organism>
<gene>
    <name evidence="2" type="ORF">V5799_024575</name>
</gene>
<evidence type="ECO:0000313" key="3">
    <source>
        <dbReference type="Proteomes" id="UP001321473"/>
    </source>
</evidence>
<reference evidence="2 3" key="1">
    <citation type="journal article" date="2023" name="Arcadia Sci">
        <title>De novo assembly of a long-read Amblyomma americanum tick genome.</title>
        <authorList>
            <person name="Chou S."/>
            <person name="Poskanzer K.E."/>
            <person name="Rollins M."/>
            <person name="Thuy-Boun P.S."/>
        </authorList>
    </citation>
    <scope>NUCLEOTIDE SEQUENCE [LARGE SCALE GENOMIC DNA]</scope>
    <source>
        <strain evidence="2">F_SG_1</strain>
        <tissue evidence="2">Salivary glands</tissue>
    </source>
</reference>
<dbReference type="AlphaFoldDB" id="A0AAQ4EC63"/>